<dbReference type="AlphaFoldDB" id="U6L2V6"/>
<name>U6L2V6_EIMTE</name>
<keyword evidence="2" id="KW-0472">Membrane</keyword>
<dbReference type="OrthoDB" id="10451414at2759"/>
<feature type="transmembrane region" description="Helical" evidence="2">
    <location>
        <begin position="61"/>
        <end position="80"/>
    </location>
</feature>
<accession>U6L2V6</accession>
<gene>
    <name evidence="3" type="ORF">ETH_00027880</name>
</gene>
<keyword evidence="2" id="KW-0812">Transmembrane</keyword>
<feature type="region of interest" description="Disordered" evidence="1">
    <location>
        <begin position="209"/>
        <end position="258"/>
    </location>
</feature>
<reference evidence="3" key="2">
    <citation type="submission" date="2013-10" db="EMBL/GenBank/DDBJ databases">
        <authorList>
            <person name="Aslett M."/>
        </authorList>
    </citation>
    <scope>NUCLEOTIDE SEQUENCE [LARGE SCALE GENOMIC DNA]</scope>
    <source>
        <strain evidence="3">Houghton</strain>
    </source>
</reference>
<evidence type="ECO:0000256" key="1">
    <source>
        <dbReference type="SAM" id="MobiDB-lite"/>
    </source>
</evidence>
<keyword evidence="2" id="KW-1133">Transmembrane helix</keyword>
<organism evidence="3 4">
    <name type="scientific">Eimeria tenella</name>
    <name type="common">Coccidian parasite</name>
    <dbReference type="NCBI Taxonomy" id="5802"/>
    <lineage>
        <taxon>Eukaryota</taxon>
        <taxon>Sar</taxon>
        <taxon>Alveolata</taxon>
        <taxon>Apicomplexa</taxon>
        <taxon>Conoidasida</taxon>
        <taxon>Coccidia</taxon>
        <taxon>Eucoccidiorida</taxon>
        <taxon>Eimeriorina</taxon>
        <taxon>Eimeriidae</taxon>
        <taxon>Eimeria</taxon>
    </lineage>
</organism>
<proteinExistence type="predicted"/>
<reference evidence="3" key="1">
    <citation type="submission" date="2013-10" db="EMBL/GenBank/DDBJ databases">
        <title>Genomic analysis of the causative agents of coccidiosis in chickens.</title>
        <authorList>
            <person name="Reid A.J."/>
            <person name="Blake D."/>
            <person name="Billington K."/>
            <person name="Browne H."/>
            <person name="Dunn M."/>
            <person name="Hung S."/>
            <person name="Kawahara F."/>
            <person name="Miranda-Saavedra D."/>
            <person name="Mourier T."/>
            <person name="Nagra H."/>
            <person name="Otto T.D."/>
            <person name="Rawlings N."/>
            <person name="Sanchez A."/>
            <person name="Sanders M."/>
            <person name="Subramaniam C."/>
            <person name="Tay Y."/>
            <person name="Dear P."/>
            <person name="Doerig C."/>
            <person name="Gruber A."/>
            <person name="Parkinson J."/>
            <person name="Shirley M."/>
            <person name="Wan K.L."/>
            <person name="Berriman M."/>
            <person name="Tomley F."/>
            <person name="Pain A."/>
        </authorList>
    </citation>
    <scope>NUCLEOTIDE SEQUENCE [LARGE SCALE GENOMIC DNA]</scope>
    <source>
        <strain evidence="3">Houghton</strain>
    </source>
</reference>
<evidence type="ECO:0000313" key="4">
    <source>
        <dbReference type="Proteomes" id="UP000030747"/>
    </source>
</evidence>
<dbReference type="GeneID" id="25254669"/>
<evidence type="ECO:0000256" key="2">
    <source>
        <dbReference type="SAM" id="Phobius"/>
    </source>
</evidence>
<sequence>MINSLLNAKFAMPQGAIMGTKVDLDGDYEMITKLGLDPPTSAGHVYEQGALRKRRARRQPAIWPLFIALAVSASVAFLLLKCAFHLQVNLSRSSRALSSGDGGDAWKTLLSHVGLVEFFVQCECGAQTQTSALSQKLFCLYYPAPCYLAFQESCESSDDEASDTPRRRSPVSRWKLWTGRLTEGMASVYGGKRSYEPLRRVASTASSASTEGGATFASAEEGPSSASADRGASSASADRGASSASADRGASSASADRKASDVSAVVGHGGMGWVQHQTVLELGYPWAPHQLGFTLENPFIDIGGEMGDRIREITRRLGEAAVCSCMAHGGMNTSLFVTEWTAPTGDDVHLHVELCELSNKGTGILGQIASVFSRENLYNQSHFRRDVIVLGAEMLTNCMKAVELSGKVPDGGTVPLGFVIPKPQGPSTGEILIKVYATSPSESALRSSSKKDE</sequence>
<dbReference type="EMBL" id="HG675746">
    <property type="protein sequence ID" value="CDJ42924.1"/>
    <property type="molecule type" value="Genomic_DNA"/>
</dbReference>
<dbReference type="RefSeq" id="XP_013233674.1">
    <property type="nucleotide sequence ID" value="XM_013378220.1"/>
</dbReference>
<feature type="compositionally biased region" description="Low complexity" evidence="1">
    <location>
        <begin position="209"/>
        <end position="254"/>
    </location>
</feature>
<dbReference type="VEuPathDB" id="ToxoDB:ETH_00027880"/>
<protein>
    <submittedName>
        <fullName evidence="3">Uncharacterized protein</fullName>
    </submittedName>
</protein>
<keyword evidence="4" id="KW-1185">Reference proteome</keyword>
<dbReference type="Proteomes" id="UP000030747">
    <property type="component" value="Unassembled WGS sequence"/>
</dbReference>
<dbReference type="VEuPathDB" id="ToxoDB:ETH2_1351100"/>
<evidence type="ECO:0000313" key="3">
    <source>
        <dbReference type="EMBL" id="CDJ42924.1"/>
    </source>
</evidence>